<evidence type="ECO:0000259" key="2">
    <source>
        <dbReference type="Pfam" id="PF00534"/>
    </source>
</evidence>
<gene>
    <name evidence="4" type="ORF">ABW02_12940</name>
</gene>
<dbReference type="OrthoDB" id="9813638at2"/>
<dbReference type="InterPro" id="IPR028098">
    <property type="entry name" value="Glyco_trans_4-like_N"/>
</dbReference>
<dbReference type="Proteomes" id="UP000036045">
    <property type="component" value="Unassembled WGS sequence"/>
</dbReference>
<protein>
    <recommendedName>
        <fullName evidence="6">Glycosyltransferase family 1 protein</fullName>
    </recommendedName>
</protein>
<keyword evidence="1" id="KW-1133">Transmembrane helix</keyword>
<evidence type="ECO:0000256" key="1">
    <source>
        <dbReference type="SAM" id="Phobius"/>
    </source>
</evidence>
<feature type="domain" description="Glycosyltransferase subfamily 4-like N-terminal" evidence="3">
    <location>
        <begin position="16"/>
        <end position="183"/>
    </location>
</feature>
<dbReference type="RefSeq" id="WP_047942586.1">
    <property type="nucleotide sequence ID" value="NZ_JBCLPU010000003.1"/>
</dbReference>
<feature type="transmembrane region" description="Helical" evidence="1">
    <location>
        <begin position="61"/>
        <end position="78"/>
    </location>
</feature>
<proteinExistence type="predicted"/>
<dbReference type="PANTHER" id="PTHR12526:SF638">
    <property type="entry name" value="SPORE COAT PROTEIN SA"/>
    <property type="match status" value="1"/>
</dbReference>
<accession>A0A0J1IJ70</accession>
<dbReference type="EMBL" id="LDPH01000011">
    <property type="protein sequence ID" value="KLV25989.1"/>
    <property type="molecule type" value="Genomic_DNA"/>
</dbReference>
<reference evidence="4 5" key="1">
    <citation type="submission" date="2015-05" db="EMBL/GenBank/DDBJ databases">
        <title>Whole genome sequence and identification of bacterial endophytes from Costus igneus.</title>
        <authorList>
            <person name="Lee Y.P."/>
            <person name="Gan H.M."/>
            <person name="Eng W."/>
            <person name="Wheatley M.S."/>
            <person name="Caraballo A."/>
            <person name="Polter S."/>
            <person name="Savka M.A."/>
            <person name="Hudson A.O."/>
        </authorList>
    </citation>
    <scope>NUCLEOTIDE SEQUENCE [LARGE SCALE GENOMIC DNA]</scope>
    <source>
        <strain evidence="4 5">RIT379</strain>
    </source>
</reference>
<dbReference type="GO" id="GO:0016757">
    <property type="term" value="F:glycosyltransferase activity"/>
    <property type="evidence" value="ECO:0007669"/>
    <property type="project" value="InterPro"/>
</dbReference>
<evidence type="ECO:0008006" key="6">
    <source>
        <dbReference type="Google" id="ProtNLM"/>
    </source>
</evidence>
<keyword evidence="1" id="KW-0472">Membrane</keyword>
<dbReference type="CDD" id="cd03801">
    <property type="entry name" value="GT4_PimA-like"/>
    <property type="match status" value="1"/>
</dbReference>
<dbReference type="PATRIC" id="fig|1397.4.peg.701"/>
<evidence type="ECO:0000313" key="4">
    <source>
        <dbReference type="EMBL" id="KLV25989.1"/>
    </source>
</evidence>
<dbReference type="Gene3D" id="3.40.50.2000">
    <property type="entry name" value="Glycogen Phosphorylase B"/>
    <property type="match status" value="2"/>
</dbReference>
<dbReference type="Pfam" id="PF00534">
    <property type="entry name" value="Glycos_transf_1"/>
    <property type="match status" value="1"/>
</dbReference>
<dbReference type="AlphaFoldDB" id="A0A0J1IJ70"/>
<organism evidence="4 5">
    <name type="scientific">Niallia circulans</name>
    <name type="common">Bacillus circulans</name>
    <dbReference type="NCBI Taxonomy" id="1397"/>
    <lineage>
        <taxon>Bacteria</taxon>
        <taxon>Bacillati</taxon>
        <taxon>Bacillota</taxon>
        <taxon>Bacilli</taxon>
        <taxon>Bacillales</taxon>
        <taxon>Bacillaceae</taxon>
        <taxon>Niallia</taxon>
    </lineage>
</organism>
<keyword evidence="1" id="KW-0812">Transmembrane</keyword>
<evidence type="ECO:0000313" key="5">
    <source>
        <dbReference type="Proteomes" id="UP000036045"/>
    </source>
</evidence>
<dbReference type="SUPFAM" id="SSF53756">
    <property type="entry name" value="UDP-Glycosyltransferase/glycogen phosphorylase"/>
    <property type="match status" value="1"/>
</dbReference>
<evidence type="ECO:0000259" key="3">
    <source>
        <dbReference type="Pfam" id="PF13439"/>
    </source>
</evidence>
<dbReference type="PANTHER" id="PTHR12526">
    <property type="entry name" value="GLYCOSYLTRANSFERASE"/>
    <property type="match status" value="1"/>
</dbReference>
<feature type="domain" description="Glycosyl transferase family 1" evidence="2">
    <location>
        <begin position="193"/>
        <end position="353"/>
    </location>
</feature>
<keyword evidence="5" id="KW-1185">Reference proteome</keyword>
<dbReference type="InterPro" id="IPR001296">
    <property type="entry name" value="Glyco_trans_1"/>
</dbReference>
<comment type="caution">
    <text evidence="4">The sequence shown here is derived from an EMBL/GenBank/DDBJ whole genome shotgun (WGS) entry which is preliminary data.</text>
</comment>
<dbReference type="Pfam" id="PF13439">
    <property type="entry name" value="Glyco_transf_4"/>
    <property type="match status" value="1"/>
</dbReference>
<name>A0A0J1IJ70_NIACI</name>
<sequence length="383" mass="43553">MKKKLAIVAHNINNRGGMEIHLSEMIKRLSKEYEITVIASELSGAFREVKFLKIPVPQRPVFLKSVLFAIMASFVLFFKKYDFVHTTGAIVFNRVDMSTIHFCHRAYRSLGLNDRLKHTKSFAHKINSWLQGNFALWMEGICYQPDHIPHLVAVSEHVKKEVLEQFPYKENDISIIYNGVDVSAFRPASLGEKTHYKKKLGIPTEALVFVFVGGDWSRKGLRILLEAFQELLSRNAELKAKVLVVGKGDKSAILKGFSKDVTDHIIFHGFQENPAELYRLSDIYVLPSLYETFSIASLEAGACGLPIIMTSVGIANVIAEDNITGYTVERNKESVLEAMEKLALNPELRNKMSFQVRLRSLNITWDETHKLFKKQYESLIDVS</sequence>